<dbReference type="Gene3D" id="3.30.70.1320">
    <property type="entry name" value="Multidrug efflux transporter AcrB pore domain like"/>
    <property type="match status" value="1"/>
</dbReference>
<feature type="transmembrane region" description="Helical" evidence="2">
    <location>
        <begin position="957"/>
        <end position="977"/>
    </location>
</feature>
<feature type="transmembrane region" description="Helical" evidence="2">
    <location>
        <begin position="1060"/>
        <end position="1082"/>
    </location>
</feature>
<dbReference type="InterPro" id="IPR001036">
    <property type="entry name" value="Acrflvin-R"/>
</dbReference>
<keyword evidence="2" id="KW-0812">Transmembrane</keyword>
<feature type="transmembrane region" description="Helical" evidence="2">
    <location>
        <begin position="601"/>
        <end position="620"/>
    </location>
</feature>
<evidence type="ECO:0000256" key="1">
    <source>
        <dbReference type="SAM" id="MobiDB-lite"/>
    </source>
</evidence>
<feature type="region of interest" description="Disordered" evidence="1">
    <location>
        <begin position="1105"/>
        <end position="1127"/>
    </location>
</feature>
<dbReference type="SUPFAM" id="SSF82866">
    <property type="entry name" value="Multidrug efflux transporter AcrB transmembrane domain"/>
    <property type="match status" value="2"/>
</dbReference>
<dbReference type="Gene3D" id="3.30.70.1440">
    <property type="entry name" value="Multidrug efflux transporter AcrB pore domain"/>
    <property type="match status" value="1"/>
</dbReference>
<dbReference type="Gene3D" id="3.30.70.1430">
    <property type="entry name" value="Multidrug efflux transporter AcrB pore domain"/>
    <property type="match status" value="2"/>
</dbReference>
<dbReference type="OrthoDB" id="219750at2"/>
<dbReference type="InterPro" id="IPR027463">
    <property type="entry name" value="AcrB_DN_DC_subdom"/>
</dbReference>
<accession>A0A517SXA0</accession>
<evidence type="ECO:0000256" key="2">
    <source>
        <dbReference type="SAM" id="Phobius"/>
    </source>
</evidence>
<feature type="compositionally biased region" description="Polar residues" evidence="1">
    <location>
        <begin position="1114"/>
        <end position="1127"/>
    </location>
</feature>
<feature type="transmembrane region" description="Helical" evidence="2">
    <location>
        <begin position="513"/>
        <end position="533"/>
    </location>
</feature>
<reference evidence="3 4" key="1">
    <citation type="submission" date="2019-02" db="EMBL/GenBank/DDBJ databases">
        <title>Deep-cultivation of Planctomycetes and their phenomic and genomic characterization uncovers novel biology.</title>
        <authorList>
            <person name="Wiegand S."/>
            <person name="Jogler M."/>
            <person name="Boedeker C."/>
            <person name="Pinto D."/>
            <person name="Vollmers J."/>
            <person name="Rivas-Marin E."/>
            <person name="Kohn T."/>
            <person name="Peeters S.H."/>
            <person name="Heuer A."/>
            <person name="Rast P."/>
            <person name="Oberbeckmann S."/>
            <person name="Bunk B."/>
            <person name="Jeske O."/>
            <person name="Meyerdierks A."/>
            <person name="Storesund J.E."/>
            <person name="Kallscheuer N."/>
            <person name="Luecker S."/>
            <person name="Lage O.M."/>
            <person name="Pohl T."/>
            <person name="Merkel B.J."/>
            <person name="Hornburger P."/>
            <person name="Mueller R.-W."/>
            <person name="Bruemmer F."/>
            <person name="Labrenz M."/>
            <person name="Spormann A.M."/>
            <person name="Op den Camp H."/>
            <person name="Overmann J."/>
            <person name="Amann R."/>
            <person name="Jetten M.S.M."/>
            <person name="Mascher T."/>
            <person name="Medema M.H."/>
            <person name="Devos D.P."/>
            <person name="Kaster A.-K."/>
            <person name="Ovreas L."/>
            <person name="Rohde M."/>
            <person name="Galperin M.Y."/>
            <person name="Jogler C."/>
        </authorList>
    </citation>
    <scope>NUCLEOTIDE SEQUENCE [LARGE SCALE GENOMIC DNA]</scope>
    <source>
        <strain evidence="3 4">SV_7m_r</strain>
    </source>
</reference>
<dbReference type="Proteomes" id="UP000315003">
    <property type="component" value="Chromosome"/>
</dbReference>
<keyword evidence="2" id="KW-0472">Membrane</keyword>
<dbReference type="PRINTS" id="PR00702">
    <property type="entry name" value="ACRIFLAVINRP"/>
</dbReference>
<evidence type="ECO:0000313" key="4">
    <source>
        <dbReference type="Proteomes" id="UP000315003"/>
    </source>
</evidence>
<dbReference type="SUPFAM" id="SSF82714">
    <property type="entry name" value="Multidrug efflux transporter AcrB TolC docking domain, DN and DC subdomains"/>
    <property type="match status" value="2"/>
</dbReference>
<dbReference type="Gene3D" id="3.30.2090.10">
    <property type="entry name" value="Multidrug efflux transporter AcrB TolC docking domain, DN and DC subdomains"/>
    <property type="match status" value="2"/>
</dbReference>
<dbReference type="GO" id="GO:0042910">
    <property type="term" value="F:xenobiotic transmembrane transporter activity"/>
    <property type="evidence" value="ECO:0007669"/>
    <property type="project" value="TreeGrafter"/>
</dbReference>
<dbReference type="Pfam" id="PF00873">
    <property type="entry name" value="ACR_tran"/>
    <property type="match status" value="2"/>
</dbReference>
<keyword evidence="4" id="KW-1185">Reference proteome</keyword>
<feature type="transmembrane region" description="Helical" evidence="2">
    <location>
        <begin position="452"/>
        <end position="470"/>
    </location>
</feature>
<proteinExistence type="predicted"/>
<feature type="transmembrane region" description="Helical" evidence="2">
    <location>
        <begin position="482"/>
        <end position="507"/>
    </location>
</feature>
<feature type="transmembrane region" description="Helical" evidence="2">
    <location>
        <begin position="346"/>
        <end position="365"/>
    </location>
</feature>
<feature type="transmembrane region" description="Helical" evidence="2">
    <location>
        <begin position="932"/>
        <end position="951"/>
    </location>
</feature>
<sequence length="1127" mass="121909">MLDKIIHFSLNNRLIVLAVAAIMLGVGAWQSLQLPIDVFPNLNRPRVVVITEAPGMAPEEVETLITFPLETTFNGASGVEAVRSSSGIGLSVIYVEFEWDTDIYNDRQVVNERLQLAAEQLPDGVKPTLAPISSIMGQILMYGMWSEGGETEPMEVRTLADWVVRQRLLTIPGVSQVFSMGGGRMQYQVLVNPDALREFGLTMDDVHTAVSESNLNATGGYLDQRGANELLVRGLGRITSLADLKEIAITLRDGRPITLGDVAKVVEGPQVMRGDSSAYLRTDDGTVEGGPAVVLTINKQPGSDTRAVDQAIAEALEELKVSLPDDIRIANVYSQRSFIDRAIDNVVEALADGGVLVLVILFLFLLNFRTTFITLTAIPLSIIATACVFAAFGLSINTMTLGGLAVAIGELVDDAIVDVENIFRRLKENRLSEAPRPTLAVVYDASIEVRSSVVYGTAIVVLVFIPLFALEGMEGKLFVPLAMGYVVSLIASLGVSLTVTPVLASLLLVGKRVWQVVVPILAFGIAALTMYWVVPRAIHILHLPFELPGNPLWWSLVLTPVVWVLIQVTERLLGGPEAEEGRLLEGLKGIAGLAINFSTKFAGPVLGVAAVMVAFALFAVSQLERDFLPPFNEGAVQVNALLAPGTSLATSNQIGQSVQEELLKIESVKSVARRTGRAELDEHAEGVNVTELFLEIADDADREGTIQQIRETMEDIPGVVSSTEQPLAHLISHMISGVKAQIGIKLFGDDLDVLRNKAEEMKRRIADVPGLADVMIEQQTNIPQLRIELNRKALTQNGLRPANVMELVETAMNGQVISQVLLGQRTFDLMLRMDESYREDVTKLKRLAVPLPGGGTLPLEAVANIYESGGPNMIKREQVRRRIVLQANVSERGVVDVVSDIKTRLADLELEPGYFIEYGGQFESQQSATRRLMILSGVALLGMFLVLYTLFGNVNFSMQVLVALPTAFIGAVAALVITDQNLTVAAMVGFISLCGIASRNGILLLNHYIHLVEHEGESWTREMVRRAGQERMAPVLMTALTSGIGLLPLALAAGEPGKEILYPIATVIVGGLLTSTLAEFFVRPALFWTIGVGAGKQIVRDQAGGMGNEDLGTGKNTLSPEPELVTS</sequence>
<name>A0A517SXA0_9BACT</name>
<feature type="transmembrane region" description="Helical" evidence="2">
    <location>
        <begin position="372"/>
        <end position="394"/>
    </location>
</feature>
<dbReference type="GO" id="GO:0005886">
    <property type="term" value="C:plasma membrane"/>
    <property type="evidence" value="ECO:0007669"/>
    <property type="project" value="TreeGrafter"/>
</dbReference>
<dbReference type="AlphaFoldDB" id="A0A517SXA0"/>
<protein>
    <submittedName>
        <fullName evidence="3">Cation efflux system protein CusA</fullName>
    </submittedName>
</protein>
<evidence type="ECO:0000313" key="3">
    <source>
        <dbReference type="EMBL" id="QDT60663.1"/>
    </source>
</evidence>
<keyword evidence="2" id="KW-1133">Transmembrane helix</keyword>
<dbReference type="SUPFAM" id="SSF82693">
    <property type="entry name" value="Multidrug efflux transporter AcrB pore domain, PN1, PN2, PC1 and PC2 subdomains"/>
    <property type="match status" value="3"/>
</dbReference>
<gene>
    <name evidence="3" type="primary">cusA_2</name>
    <name evidence="3" type="ORF">SV7mr_31870</name>
</gene>
<dbReference type="PANTHER" id="PTHR32063:SF4">
    <property type="entry name" value="SLR6043 PROTEIN"/>
    <property type="match status" value="1"/>
</dbReference>
<organism evidence="3 4">
    <name type="scientific">Stieleria bergensis</name>
    <dbReference type="NCBI Taxonomy" id="2528025"/>
    <lineage>
        <taxon>Bacteria</taxon>
        <taxon>Pseudomonadati</taxon>
        <taxon>Planctomycetota</taxon>
        <taxon>Planctomycetia</taxon>
        <taxon>Pirellulales</taxon>
        <taxon>Pirellulaceae</taxon>
        <taxon>Stieleria</taxon>
    </lineage>
</organism>
<dbReference type="EMBL" id="CP036272">
    <property type="protein sequence ID" value="QDT60663.1"/>
    <property type="molecule type" value="Genomic_DNA"/>
</dbReference>
<dbReference type="RefSeq" id="WP_145273689.1">
    <property type="nucleotide sequence ID" value="NZ_CP036272.1"/>
</dbReference>
<dbReference type="PANTHER" id="PTHR32063">
    <property type="match status" value="1"/>
</dbReference>
<feature type="transmembrane region" description="Helical" evidence="2">
    <location>
        <begin position="1033"/>
        <end position="1054"/>
    </location>
</feature>
<dbReference type="Gene3D" id="1.20.1640.10">
    <property type="entry name" value="Multidrug efflux transporter AcrB transmembrane domain"/>
    <property type="match status" value="3"/>
</dbReference>